<sequence length="71" mass="8087">MASFDAVVLKLARTSIKSCEQHDGVNMERMKTRLDIKLDDYDTQTVNGLEAKSRINGSYANTYSFEHPIFD</sequence>
<accession>A0A168N8L0</accession>
<reference evidence="1 2" key="1">
    <citation type="submission" date="2015-06" db="EMBL/GenBank/DDBJ databases">
        <title>Expansion of signal transduction pathways in fungi by whole-genome duplication.</title>
        <authorList>
            <consortium name="DOE Joint Genome Institute"/>
            <person name="Corrochano L.M."/>
            <person name="Kuo A."/>
            <person name="Marcet-Houben M."/>
            <person name="Polaino S."/>
            <person name="Salamov A."/>
            <person name="Villalobos J.M."/>
            <person name="Alvarez M.I."/>
            <person name="Avalos J."/>
            <person name="Benito E.P."/>
            <person name="Benoit I."/>
            <person name="Burger G."/>
            <person name="Camino L.P."/>
            <person name="Canovas D."/>
            <person name="Cerda-Olmedo E."/>
            <person name="Cheng J.-F."/>
            <person name="Dominguez A."/>
            <person name="Elias M."/>
            <person name="Eslava A.P."/>
            <person name="Glaser F."/>
            <person name="Grimwood J."/>
            <person name="Gutierrez G."/>
            <person name="Heitman J."/>
            <person name="Henrissat B."/>
            <person name="Iturriaga E.A."/>
            <person name="Lang B.F."/>
            <person name="Lavin J.L."/>
            <person name="Lee S."/>
            <person name="Li W."/>
            <person name="Lindquist E."/>
            <person name="Lopez-Garcia S."/>
            <person name="Luque E.M."/>
            <person name="Marcos A.T."/>
            <person name="Martin J."/>
            <person name="Mccluskey K."/>
            <person name="Medina H.R."/>
            <person name="Miralles-Duran A."/>
            <person name="Miyazaki A."/>
            <person name="Munoz-Torres E."/>
            <person name="Oguiza J.A."/>
            <person name="Ohm R."/>
            <person name="Olmedo M."/>
            <person name="Orejas M."/>
            <person name="Ortiz-Castellanos L."/>
            <person name="Pisabarro A.G."/>
            <person name="Rodriguez-Romero J."/>
            <person name="Ruiz-Herrera J."/>
            <person name="Ruiz-Vazquez R."/>
            <person name="Sanz C."/>
            <person name="Schackwitz W."/>
            <person name="Schmutz J."/>
            <person name="Shahriari M."/>
            <person name="Shelest E."/>
            <person name="Silva-Franco F."/>
            <person name="Soanes D."/>
            <person name="Syed K."/>
            <person name="Tagua V.G."/>
            <person name="Talbot N.J."/>
            <person name="Thon M."/>
            <person name="De Vries R.P."/>
            <person name="Wiebenga A."/>
            <person name="Yadav J.S."/>
            <person name="Braun E.L."/>
            <person name="Baker S."/>
            <person name="Garre V."/>
            <person name="Horwitz B."/>
            <person name="Torres-Martinez S."/>
            <person name="Idnurm A."/>
            <person name="Herrera-Estrella A."/>
            <person name="Gabaldon T."/>
            <person name="Grigoriev I.V."/>
        </authorList>
    </citation>
    <scope>NUCLEOTIDE SEQUENCE [LARGE SCALE GENOMIC DNA]</scope>
    <source>
        <strain evidence="1 2">CBS 277.49</strain>
    </source>
</reference>
<dbReference type="AlphaFoldDB" id="A0A168N8L0"/>
<dbReference type="EMBL" id="AMYB01000002">
    <property type="protein sequence ID" value="OAD05944.1"/>
    <property type="molecule type" value="Genomic_DNA"/>
</dbReference>
<comment type="caution">
    <text evidence="1">The sequence shown here is derived from an EMBL/GenBank/DDBJ whole genome shotgun (WGS) entry which is preliminary data.</text>
</comment>
<dbReference type="VEuPathDB" id="FungiDB:MUCCIDRAFT_106502"/>
<gene>
    <name evidence="1" type="ORF">MUCCIDRAFT_106502</name>
</gene>
<name>A0A168N8L0_MUCCL</name>
<evidence type="ECO:0000313" key="1">
    <source>
        <dbReference type="EMBL" id="OAD05944.1"/>
    </source>
</evidence>
<protein>
    <submittedName>
        <fullName evidence="1">Uncharacterized protein</fullName>
    </submittedName>
</protein>
<evidence type="ECO:0000313" key="2">
    <source>
        <dbReference type="Proteomes" id="UP000077051"/>
    </source>
</evidence>
<dbReference type="Proteomes" id="UP000077051">
    <property type="component" value="Unassembled WGS sequence"/>
</dbReference>
<organism evidence="1 2">
    <name type="scientific">Mucor lusitanicus CBS 277.49</name>
    <dbReference type="NCBI Taxonomy" id="747725"/>
    <lineage>
        <taxon>Eukaryota</taxon>
        <taxon>Fungi</taxon>
        <taxon>Fungi incertae sedis</taxon>
        <taxon>Mucoromycota</taxon>
        <taxon>Mucoromycotina</taxon>
        <taxon>Mucoromycetes</taxon>
        <taxon>Mucorales</taxon>
        <taxon>Mucorineae</taxon>
        <taxon>Mucoraceae</taxon>
        <taxon>Mucor</taxon>
    </lineage>
</organism>
<keyword evidence="2" id="KW-1185">Reference proteome</keyword>
<proteinExistence type="predicted"/>